<proteinExistence type="inferred from homology"/>
<dbReference type="SUPFAM" id="SSF46785">
    <property type="entry name" value="Winged helix' DNA-binding domain"/>
    <property type="match status" value="1"/>
</dbReference>
<reference evidence="6" key="1">
    <citation type="submission" date="2018-03" db="EMBL/GenBank/DDBJ databases">
        <title>New taxa in the Lactobacillus gasseri group.</title>
        <authorList>
            <person name="Tanizawa Y."/>
            <person name="Tohno M."/>
            <person name="Endo A."/>
            <person name="Arita M."/>
        </authorList>
    </citation>
    <scope>NUCLEOTIDE SEQUENCE [LARGE SCALE GENOMIC DNA]</scope>
    <source>
        <strain evidence="6">DSM 24759</strain>
    </source>
</reference>
<accession>A0A2Z6TT52</accession>
<dbReference type="Pfam" id="PF03965">
    <property type="entry name" value="Penicillinase_R"/>
    <property type="match status" value="1"/>
</dbReference>
<dbReference type="RefSeq" id="WP_117118231.1">
    <property type="nucleotide sequence ID" value="NZ_BFBY01000005.1"/>
</dbReference>
<gene>
    <name evidence="5" type="ORF">LrDSM24759_08030</name>
</gene>
<evidence type="ECO:0000256" key="1">
    <source>
        <dbReference type="ARBA" id="ARBA00011046"/>
    </source>
</evidence>
<dbReference type="InterPro" id="IPR005650">
    <property type="entry name" value="BlaI_family"/>
</dbReference>
<evidence type="ECO:0000256" key="4">
    <source>
        <dbReference type="ARBA" id="ARBA00023163"/>
    </source>
</evidence>
<keyword evidence="2" id="KW-0805">Transcription regulation</keyword>
<dbReference type="EMBL" id="BFBY01000005">
    <property type="protein sequence ID" value="GBG04889.1"/>
    <property type="molecule type" value="Genomic_DNA"/>
</dbReference>
<evidence type="ECO:0000256" key="3">
    <source>
        <dbReference type="ARBA" id="ARBA00023125"/>
    </source>
</evidence>
<comment type="caution">
    <text evidence="5">The sequence shown here is derived from an EMBL/GenBank/DDBJ whole genome shotgun (WGS) entry which is preliminary data.</text>
</comment>
<evidence type="ECO:0000313" key="6">
    <source>
        <dbReference type="Proteomes" id="UP000257317"/>
    </source>
</evidence>
<sequence>METKKLSSTDISDAEWEIMRIIWTLNQAHTKEIINEIQKKKSWSDSTIKTLIRRLTKKGLLKTEQDGRGFLYCPVVSQTDMMFDATQALLNRMCNMHKGEVIFNLVKDSPISKSDLEKIKVEIDKKMKTAPEMVACNCLKKEN</sequence>
<dbReference type="GO" id="GO:0045892">
    <property type="term" value="P:negative regulation of DNA-templated transcription"/>
    <property type="evidence" value="ECO:0007669"/>
    <property type="project" value="InterPro"/>
</dbReference>
<evidence type="ECO:0000256" key="2">
    <source>
        <dbReference type="ARBA" id="ARBA00023015"/>
    </source>
</evidence>
<dbReference type="InterPro" id="IPR014071">
    <property type="entry name" value="Cu_transp_CopY/TcrY"/>
</dbReference>
<comment type="similarity">
    <text evidence="1">Belongs to the BlaI transcriptional regulatory family.</text>
</comment>
<dbReference type="Gene3D" id="1.10.10.10">
    <property type="entry name" value="Winged helix-like DNA-binding domain superfamily/Winged helix DNA-binding domain"/>
    <property type="match status" value="1"/>
</dbReference>
<dbReference type="InterPro" id="IPR036390">
    <property type="entry name" value="WH_DNA-bd_sf"/>
</dbReference>
<dbReference type="AlphaFoldDB" id="A0A2Z6TT52"/>
<keyword evidence="4" id="KW-0804">Transcription</keyword>
<dbReference type="Proteomes" id="UP000257317">
    <property type="component" value="Unassembled WGS sequence"/>
</dbReference>
<keyword evidence="3" id="KW-0238">DNA-binding</keyword>
<evidence type="ECO:0000313" key="5">
    <source>
        <dbReference type="EMBL" id="GBG04889.1"/>
    </source>
</evidence>
<dbReference type="GO" id="GO:0003677">
    <property type="term" value="F:DNA binding"/>
    <property type="evidence" value="ECO:0007669"/>
    <property type="project" value="UniProtKB-KW"/>
</dbReference>
<dbReference type="InterPro" id="IPR036388">
    <property type="entry name" value="WH-like_DNA-bd_sf"/>
</dbReference>
<dbReference type="OrthoDB" id="1849040at2"/>
<dbReference type="PIRSF" id="PIRSF019455">
    <property type="entry name" value="CopR_AtkY"/>
    <property type="match status" value="1"/>
</dbReference>
<keyword evidence="6" id="KW-1185">Reference proteome</keyword>
<dbReference type="NCBIfam" id="TIGR02698">
    <property type="entry name" value="CopY_TcrY"/>
    <property type="match status" value="1"/>
</dbReference>
<protein>
    <submittedName>
        <fullName evidence="5">CopY/TcrY family copper transport repressor</fullName>
    </submittedName>
</protein>
<name>A0A2Z6TT52_9LACO</name>
<organism evidence="5 6">
    <name type="scientific">Lactobacillus rodentium</name>
    <dbReference type="NCBI Taxonomy" id="947835"/>
    <lineage>
        <taxon>Bacteria</taxon>
        <taxon>Bacillati</taxon>
        <taxon>Bacillota</taxon>
        <taxon>Bacilli</taxon>
        <taxon>Lactobacillales</taxon>
        <taxon>Lactobacillaceae</taxon>
        <taxon>Lactobacillus</taxon>
    </lineage>
</organism>